<evidence type="ECO:0000256" key="11">
    <source>
        <dbReference type="ARBA" id="ARBA00022723"/>
    </source>
</evidence>
<protein>
    <recommendedName>
        <fullName evidence="5 21">Diacylglycerol kinase</fullName>
        <ecNumber evidence="4 21">2.7.1.107</ecNumber>
    </recommendedName>
</protein>
<evidence type="ECO:0000256" key="12">
    <source>
        <dbReference type="ARBA" id="ARBA00022741"/>
    </source>
</evidence>
<gene>
    <name evidence="22" type="ORF">NP165_19665</name>
</gene>
<evidence type="ECO:0000256" key="15">
    <source>
        <dbReference type="ARBA" id="ARBA00022842"/>
    </source>
</evidence>
<dbReference type="PANTHER" id="PTHR34299:SF1">
    <property type="entry name" value="DIACYLGLYCEROL KINASE"/>
    <property type="match status" value="1"/>
</dbReference>
<keyword evidence="13 21" id="KW-0418">Kinase</keyword>
<dbReference type="PROSITE" id="PS01069">
    <property type="entry name" value="DAGK_PROKAR"/>
    <property type="match status" value="1"/>
</dbReference>
<keyword evidence="20 21" id="KW-1208">Phospholipid metabolism</keyword>
<keyword evidence="15" id="KW-0460">Magnesium</keyword>
<comment type="catalytic activity">
    <reaction evidence="21">
        <text>a 1,2-diacyl-sn-glycerol + ATP = a 1,2-diacyl-sn-glycero-3-phosphate + ADP + H(+)</text>
        <dbReference type="Rhea" id="RHEA:10272"/>
        <dbReference type="ChEBI" id="CHEBI:15378"/>
        <dbReference type="ChEBI" id="CHEBI:17815"/>
        <dbReference type="ChEBI" id="CHEBI:30616"/>
        <dbReference type="ChEBI" id="CHEBI:58608"/>
        <dbReference type="ChEBI" id="CHEBI:456216"/>
        <dbReference type="EC" id="2.7.1.107"/>
    </reaction>
</comment>
<evidence type="ECO:0000256" key="10">
    <source>
        <dbReference type="ARBA" id="ARBA00022692"/>
    </source>
</evidence>
<evidence type="ECO:0000256" key="5">
    <source>
        <dbReference type="ARBA" id="ARBA00017575"/>
    </source>
</evidence>
<evidence type="ECO:0000256" key="20">
    <source>
        <dbReference type="ARBA" id="ARBA00023264"/>
    </source>
</evidence>
<keyword evidence="17 21" id="KW-0443">Lipid metabolism</keyword>
<evidence type="ECO:0000256" key="17">
    <source>
        <dbReference type="ARBA" id="ARBA00023098"/>
    </source>
</evidence>
<feature type="transmembrane region" description="Helical" evidence="21">
    <location>
        <begin position="104"/>
        <end position="125"/>
    </location>
</feature>
<organism evidence="22 23">
    <name type="scientific">Vibrio japonicus</name>
    <dbReference type="NCBI Taxonomy" id="1824638"/>
    <lineage>
        <taxon>Bacteria</taxon>
        <taxon>Pseudomonadati</taxon>
        <taxon>Pseudomonadota</taxon>
        <taxon>Gammaproteobacteria</taxon>
        <taxon>Vibrionales</taxon>
        <taxon>Vibrionaceae</taxon>
        <taxon>Vibrio</taxon>
    </lineage>
</organism>
<dbReference type="RefSeq" id="WP_257086154.1">
    <property type="nucleotide sequence ID" value="NZ_CP102097.1"/>
</dbReference>
<feature type="transmembrane region" description="Helical" evidence="21">
    <location>
        <begin position="49"/>
        <end position="72"/>
    </location>
</feature>
<comment type="cofactor">
    <cofactor evidence="1">
        <name>Mg(2+)</name>
        <dbReference type="ChEBI" id="CHEBI:18420"/>
    </cofactor>
</comment>
<evidence type="ECO:0000256" key="2">
    <source>
        <dbReference type="ARBA" id="ARBA00004429"/>
    </source>
</evidence>
<dbReference type="EMBL" id="CP102097">
    <property type="protein sequence ID" value="UUM32488.1"/>
    <property type="molecule type" value="Genomic_DNA"/>
</dbReference>
<keyword evidence="7" id="KW-0444">Lipid biosynthesis</keyword>
<keyword evidence="6" id="KW-1003">Cell membrane</keyword>
<keyword evidence="16 21" id="KW-1133">Transmembrane helix</keyword>
<evidence type="ECO:0000256" key="14">
    <source>
        <dbReference type="ARBA" id="ARBA00022840"/>
    </source>
</evidence>
<dbReference type="EC" id="2.7.1.107" evidence="4 21"/>
<evidence type="ECO:0000313" key="22">
    <source>
        <dbReference type="EMBL" id="UUM32488.1"/>
    </source>
</evidence>
<keyword evidence="9 21" id="KW-0808">Transferase</keyword>
<evidence type="ECO:0000256" key="13">
    <source>
        <dbReference type="ARBA" id="ARBA00022777"/>
    </source>
</evidence>
<sequence>MQQDVIIKRTGIERIIYTFAHSYNGFKWLCRNEAAFQQELMLFVPLTGFIFWLDLPALHTLLVILSMVFVLFAEMVNTAIEAVVDRVGLEFHILSGVAKNIGSALVLLSMVCSLMVWGVVLWVNYAGS</sequence>
<keyword evidence="23" id="KW-1185">Reference proteome</keyword>
<keyword evidence="12 21" id="KW-0547">Nucleotide-binding</keyword>
<keyword evidence="10 21" id="KW-0812">Transmembrane</keyword>
<evidence type="ECO:0000256" key="19">
    <source>
        <dbReference type="ARBA" id="ARBA00023209"/>
    </source>
</evidence>
<name>A0ABY5LK72_9VIBR</name>
<evidence type="ECO:0000256" key="6">
    <source>
        <dbReference type="ARBA" id="ARBA00022475"/>
    </source>
</evidence>
<dbReference type="InterPro" id="IPR033718">
    <property type="entry name" value="DAGK_prok"/>
</dbReference>
<evidence type="ECO:0000256" key="16">
    <source>
        <dbReference type="ARBA" id="ARBA00022989"/>
    </source>
</evidence>
<evidence type="ECO:0000256" key="3">
    <source>
        <dbReference type="ARBA" id="ARBA00005967"/>
    </source>
</evidence>
<dbReference type="InterPro" id="IPR000829">
    <property type="entry name" value="DAGK"/>
</dbReference>
<keyword evidence="8 21" id="KW-0997">Cell inner membrane</keyword>
<evidence type="ECO:0000256" key="7">
    <source>
        <dbReference type="ARBA" id="ARBA00022516"/>
    </source>
</evidence>
<dbReference type="InterPro" id="IPR036945">
    <property type="entry name" value="DAGK_sf"/>
</dbReference>
<keyword evidence="11" id="KW-0479">Metal-binding</keyword>
<keyword evidence="14 21" id="KW-0067">ATP-binding</keyword>
<evidence type="ECO:0000256" key="8">
    <source>
        <dbReference type="ARBA" id="ARBA00022519"/>
    </source>
</evidence>
<evidence type="ECO:0000256" key="1">
    <source>
        <dbReference type="ARBA" id="ARBA00001946"/>
    </source>
</evidence>
<dbReference type="Gene3D" id="1.10.287.3610">
    <property type="match status" value="1"/>
</dbReference>
<keyword evidence="18 21" id="KW-0472">Membrane</keyword>
<evidence type="ECO:0000256" key="21">
    <source>
        <dbReference type="RuleBase" id="RU363065"/>
    </source>
</evidence>
<dbReference type="Pfam" id="PF01219">
    <property type="entry name" value="DAGK_prokar"/>
    <property type="match status" value="1"/>
</dbReference>
<accession>A0ABY5LK72</accession>
<evidence type="ECO:0000256" key="9">
    <source>
        <dbReference type="ARBA" id="ARBA00022679"/>
    </source>
</evidence>
<dbReference type="Proteomes" id="UP001058602">
    <property type="component" value="Chromosome 2"/>
</dbReference>
<keyword evidence="19" id="KW-0594">Phospholipid biosynthesis</keyword>
<evidence type="ECO:0000256" key="18">
    <source>
        <dbReference type="ARBA" id="ARBA00023136"/>
    </source>
</evidence>
<comment type="subcellular location">
    <subcellularLocation>
        <location evidence="2 21">Cell inner membrane</location>
        <topology evidence="2 21">Multi-pass membrane protein</topology>
    </subcellularLocation>
</comment>
<comment type="similarity">
    <text evidence="3 21">Belongs to the bacterial diacylglycerol kinase family.</text>
</comment>
<dbReference type="PANTHER" id="PTHR34299">
    <property type="entry name" value="DIACYLGLYCEROL KINASE"/>
    <property type="match status" value="1"/>
</dbReference>
<dbReference type="CDD" id="cd14264">
    <property type="entry name" value="DAGK_IM"/>
    <property type="match status" value="1"/>
</dbReference>
<reference evidence="22" key="1">
    <citation type="submission" date="2022-07" db="EMBL/GenBank/DDBJ databases">
        <title>Complete genome of Vibrio japonicus strain JCM 31412T and phylogenomic assessment of the Nereis clade of the genus Vibrio.</title>
        <authorList>
            <person name="Shlafstein M.D."/>
            <person name="Emsley S.A."/>
            <person name="Ushijima B."/>
            <person name="Videau P."/>
            <person name="Saw J.H."/>
        </authorList>
    </citation>
    <scope>NUCLEOTIDE SEQUENCE</scope>
    <source>
        <strain evidence="22">JCM 31412</strain>
    </source>
</reference>
<evidence type="ECO:0000256" key="4">
    <source>
        <dbReference type="ARBA" id="ARBA00012133"/>
    </source>
</evidence>
<evidence type="ECO:0000313" key="23">
    <source>
        <dbReference type="Proteomes" id="UP001058602"/>
    </source>
</evidence>
<comment type="function">
    <text evidence="21">Catalyzes the ATP-dependent phosphorylation of sn-l,2-diacylglycerol (DAG) to phosphatidic acid. Involved in the recycling of diacylglycerol produced as a by-product during membrane-derived oligosaccharide (MDO) biosynthesis.</text>
</comment>
<comment type="caution">
    <text evidence="21">Lacks conserved residue(s) required for the propagation of feature annotation.</text>
</comment>
<dbReference type="GO" id="GO:0016301">
    <property type="term" value="F:kinase activity"/>
    <property type="evidence" value="ECO:0007669"/>
    <property type="project" value="UniProtKB-KW"/>
</dbReference>
<proteinExistence type="inferred from homology"/>